<dbReference type="Gene3D" id="3.30.160.60">
    <property type="entry name" value="Classic Zinc Finger"/>
    <property type="match status" value="1"/>
</dbReference>
<reference evidence="1 2" key="1">
    <citation type="submission" date="2022-05" db="EMBL/GenBank/DDBJ databases">
        <title>A multi-omics perspective on studying reproductive biology in Daphnia sinensis.</title>
        <authorList>
            <person name="Jia J."/>
        </authorList>
    </citation>
    <scope>NUCLEOTIDE SEQUENCE [LARGE SCALE GENOMIC DNA]</scope>
    <source>
        <strain evidence="1 2">WSL</strain>
    </source>
</reference>
<accession>A0AAD5Q135</accession>
<keyword evidence="2" id="KW-1185">Reference proteome</keyword>
<sequence>MAADHNRFTNVFPESKRFKTATVRAKILDIKKLVNIGLDMSELRCKDLENIKCFRGPQPLDSSNIFHGTQSNGERYIVVKEPSYSPSPTAEWPSFRKLHNIRFPNENRQESLTIWYPANQTKSQQSKISVTNEKNTTISNFDCKREEPDMPETRKRFKPIVCDICNREFGSRSISIHRPQCMKKLMSSNNQRPTAFKS</sequence>
<proteinExistence type="predicted"/>
<comment type="caution">
    <text evidence="1">The sequence shown here is derived from an EMBL/GenBank/DDBJ whole genome shotgun (WGS) entry which is preliminary data.</text>
</comment>
<evidence type="ECO:0000313" key="1">
    <source>
        <dbReference type="EMBL" id="KAI9562935.1"/>
    </source>
</evidence>
<name>A0AAD5Q135_9CRUS</name>
<evidence type="ECO:0000313" key="2">
    <source>
        <dbReference type="Proteomes" id="UP000820818"/>
    </source>
</evidence>
<protein>
    <recommendedName>
        <fullName evidence="3">C2H2-type domain-containing protein</fullName>
    </recommendedName>
</protein>
<dbReference type="EMBL" id="WJBH02000002">
    <property type="protein sequence ID" value="KAI9562935.1"/>
    <property type="molecule type" value="Genomic_DNA"/>
</dbReference>
<gene>
    <name evidence="1" type="ORF">GHT06_010391</name>
</gene>
<dbReference type="Proteomes" id="UP000820818">
    <property type="component" value="Linkage Group LG2"/>
</dbReference>
<evidence type="ECO:0008006" key="3">
    <source>
        <dbReference type="Google" id="ProtNLM"/>
    </source>
</evidence>
<dbReference type="AlphaFoldDB" id="A0AAD5Q135"/>
<organism evidence="1 2">
    <name type="scientific">Daphnia sinensis</name>
    <dbReference type="NCBI Taxonomy" id="1820382"/>
    <lineage>
        <taxon>Eukaryota</taxon>
        <taxon>Metazoa</taxon>
        <taxon>Ecdysozoa</taxon>
        <taxon>Arthropoda</taxon>
        <taxon>Crustacea</taxon>
        <taxon>Branchiopoda</taxon>
        <taxon>Diplostraca</taxon>
        <taxon>Cladocera</taxon>
        <taxon>Anomopoda</taxon>
        <taxon>Daphniidae</taxon>
        <taxon>Daphnia</taxon>
        <taxon>Daphnia similis group</taxon>
    </lineage>
</organism>